<dbReference type="InterPro" id="IPR027417">
    <property type="entry name" value="P-loop_NTPase"/>
</dbReference>
<organism evidence="1 2">
    <name type="scientific">Halorubrum kocurii JCM 14978</name>
    <dbReference type="NCBI Taxonomy" id="1230456"/>
    <lineage>
        <taxon>Archaea</taxon>
        <taxon>Methanobacteriati</taxon>
        <taxon>Methanobacteriota</taxon>
        <taxon>Stenosarchaea group</taxon>
        <taxon>Halobacteria</taxon>
        <taxon>Halobacteriales</taxon>
        <taxon>Haloferacaceae</taxon>
        <taxon>Halorubrum</taxon>
    </lineage>
</organism>
<dbReference type="STRING" id="1230456.C468_14058"/>
<dbReference type="SUPFAM" id="SSF52540">
    <property type="entry name" value="P-loop containing nucleoside triphosphate hydrolases"/>
    <property type="match status" value="1"/>
</dbReference>
<evidence type="ECO:0000313" key="1">
    <source>
        <dbReference type="EMBL" id="EMA59922.1"/>
    </source>
</evidence>
<evidence type="ECO:0000313" key="2">
    <source>
        <dbReference type="Proteomes" id="UP000011546"/>
    </source>
</evidence>
<proteinExistence type="predicted"/>
<sequence length="371" mass="43121">MSTKQRQTTRDETKRQVLEEFRDPISLTRWTDARSMREEFGMGAWDREVFNWPSVIPNCLEHSWDSPSNEVDGGTDWLARGKPGTGKSTLANYLVVRLLEINDEKVVWRGSSSRSEWIPLAPWTTLYLPAGVDMSIRLEPKDPTNEPVDLEVDELTEIVREVRTYSDPRELNQTLDEGSLHVVYPDPRMRGCQEVYERSPEKQYDTPPKRETLFSEEDPANHWWFAWFLARVEHGPHHWTSLIFDEIGDVCPQSASKDTFGTYQKVELLKDTWVDARKFGLSTYAFAHSETDVHQMIRRKLRWRVQMPETANPTKASDVVGFESIRMKHDMTSRYDVGEALMYTESSFESFGWDDMPSPSSYKLKIAPEVR</sequence>
<dbReference type="PATRIC" id="fig|1230456.3.peg.2797"/>
<reference evidence="1 2" key="1">
    <citation type="journal article" date="2014" name="PLoS Genet.">
        <title>Phylogenetically driven sequencing of extremely halophilic archaea reveals strategies for static and dynamic osmo-response.</title>
        <authorList>
            <person name="Becker E.A."/>
            <person name="Seitzer P.M."/>
            <person name="Tritt A."/>
            <person name="Larsen D."/>
            <person name="Krusor M."/>
            <person name="Yao A.I."/>
            <person name="Wu D."/>
            <person name="Madern D."/>
            <person name="Eisen J.A."/>
            <person name="Darling A.E."/>
            <person name="Facciotti M.T."/>
        </authorList>
    </citation>
    <scope>NUCLEOTIDE SEQUENCE [LARGE SCALE GENOMIC DNA]</scope>
    <source>
        <strain evidence="1 2">JCM 14978</strain>
    </source>
</reference>
<dbReference type="AlphaFoldDB" id="M0NPQ7"/>
<comment type="caution">
    <text evidence="1">The sequence shown here is derived from an EMBL/GenBank/DDBJ whole genome shotgun (WGS) entry which is preliminary data.</text>
</comment>
<name>M0NPQ7_9EURY</name>
<gene>
    <name evidence="1" type="ORF">C468_14058</name>
</gene>
<protein>
    <submittedName>
        <fullName evidence="1">Uncharacterized protein</fullName>
    </submittedName>
</protein>
<dbReference type="EMBL" id="AOJH01000083">
    <property type="protein sequence ID" value="EMA59922.1"/>
    <property type="molecule type" value="Genomic_DNA"/>
</dbReference>
<accession>M0NPQ7</accession>
<keyword evidence="2" id="KW-1185">Reference proteome</keyword>
<dbReference type="Proteomes" id="UP000011546">
    <property type="component" value="Unassembled WGS sequence"/>
</dbReference>
<dbReference type="RefSeq" id="WP_008849480.1">
    <property type="nucleotide sequence ID" value="NZ_AOJH01000083.1"/>
</dbReference>